<sequence length="962" mass="103825">MFAVNLNRTKSPSVITTWQTLRSNSRVCTLLLITFFAFQSTANAQLHDSLDAYPPRFFLGASDCDARVIQHDSSVTGGVNGGACEMVTMVATSGTEAHLVYPIEPVRPIDDLNAVIQVMSANEGATIGFRVRYPFLRDPETRRPVSVIVFGASYASPGEFASIGIGAIQRPLQLKQMSLRSQYGPESDLQDPYVDAVVINAYGGPGTTAIRMDELRVEGMIPVSAGVITGNRHSNESSNERSGDETRYRLQPGSSSIENDRDLESVTNSLAFPVGRVTRILQHSGEPLAWVRTLGFDAVLLRKSPDAAILSEAIRTRMKIYAPPPQSPDPTLAAMLEPVAGWYIGSGEALDERQLDTATETIARLKALPTRWQRPIVAAPSDSYLRYASMVDAIIDDLPPPARSLRGSEESAQLTQRRTLMADRAQVASGVASMPPESMLVQAEQIADAIGAPRPSNYRWQAMWLQTMRSLQQAPAAILYRSTRSLASGSEMDQARAMSMSFTNRMVAMIEPWIVASTPSAPPTVQGAAYQCSQQTTGSTDLLVLTSDATRGSEVLAGDGQSLRIKLGPSETNKTAWRLTHFSAERLTPRTNSLGGEIEIVSPDAVEIIVLSSDPAVGSQLVRQSSRYAKQASLDRWQLAAASVMQARSGWDQAIAMRAVGDASPTNLIAVAEQTLSRAEPAYRAGDTDTTIRMACRADAWAMRSSWQLAEALMPHWPMPTSSPPIDFGATEIQSLWRPLMNDEGWGENLLTAGSLDSAELVGPGRWTFGRRLESRAHSEVGHINRGSFAGPGALRARVTALGSQTSADSLGGGYAGTVVQIRSPSIRLPAGSAIRIDAMVRTVGFGGPHQGVLVYDGIGGQPMGVLVRGRSDWTPVRLYRQTVADGPVSVMFELLGAGEAMIDEVTLRVWQPKPDSGIQFRPIAPDTVEIGFGNVYNQADLSNSSPTSLSSDAANQNLQRR</sequence>
<gene>
    <name evidence="2" type="ORF">LF1_02110</name>
</gene>
<evidence type="ECO:0000313" key="2">
    <source>
        <dbReference type="EMBL" id="KAA1257722.1"/>
    </source>
</evidence>
<feature type="compositionally biased region" description="Basic and acidic residues" evidence="1">
    <location>
        <begin position="233"/>
        <end position="248"/>
    </location>
</feature>
<evidence type="ECO:0000313" key="3">
    <source>
        <dbReference type="Proteomes" id="UP000322699"/>
    </source>
</evidence>
<dbReference type="AlphaFoldDB" id="A0A5B1CBY1"/>
<organism evidence="2 3">
    <name type="scientific">Rubripirellula obstinata</name>
    <dbReference type="NCBI Taxonomy" id="406547"/>
    <lineage>
        <taxon>Bacteria</taxon>
        <taxon>Pseudomonadati</taxon>
        <taxon>Planctomycetota</taxon>
        <taxon>Planctomycetia</taxon>
        <taxon>Pirellulales</taxon>
        <taxon>Pirellulaceae</taxon>
        <taxon>Rubripirellula</taxon>
    </lineage>
</organism>
<feature type="region of interest" description="Disordered" evidence="1">
    <location>
        <begin position="228"/>
        <end position="262"/>
    </location>
</feature>
<keyword evidence="3" id="KW-1185">Reference proteome</keyword>
<dbReference type="EMBL" id="VRLW01000001">
    <property type="protein sequence ID" value="KAA1257722.1"/>
    <property type="molecule type" value="Genomic_DNA"/>
</dbReference>
<comment type="caution">
    <text evidence="2">The sequence shown here is derived from an EMBL/GenBank/DDBJ whole genome shotgun (WGS) entry which is preliminary data.</text>
</comment>
<dbReference type="Proteomes" id="UP000322699">
    <property type="component" value="Unassembled WGS sequence"/>
</dbReference>
<reference evidence="2 3" key="1">
    <citation type="submission" date="2019-08" db="EMBL/GenBank/DDBJ databases">
        <title>Deep-cultivation of Planctomycetes and their phenomic and genomic characterization uncovers novel biology.</title>
        <authorList>
            <person name="Wiegand S."/>
            <person name="Jogler M."/>
            <person name="Boedeker C."/>
            <person name="Pinto D."/>
            <person name="Vollmers J."/>
            <person name="Rivas-Marin E."/>
            <person name="Kohn T."/>
            <person name="Peeters S.H."/>
            <person name="Heuer A."/>
            <person name="Rast P."/>
            <person name="Oberbeckmann S."/>
            <person name="Bunk B."/>
            <person name="Jeske O."/>
            <person name="Meyerdierks A."/>
            <person name="Storesund J.E."/>
            <person name="Kallscheuer N."/>
            <person name="Luecker S."/>
            <person name="Lage O.M."/>
            <person name="Pohl T."/>
            <person name="Merkel B.J."/>
            <person name="Hornburger P."/>
            <person name="Mueller R.-W."/>
            <person name="Bruemmer F."/>
            <person name="Labrenz M."/>
            <person name="Spormann A.M."/>
            <person name="Op Den Camp H."/>
            <person name="Overmann J."/>
            <person name="Amann R."/>
            <person name="Jetten M.S.M."/>
            <person name="Mascher T."/>
            <person name="Medema M.H."/>
            <person name="Devos D.P."/>
            <person name="Kaster A.-K."/>
            <person name="Ovreas L."/>
            <person name="Rohde M."/>
            <person name="Galperin M.Y."/>
            <person name="Jogler C."/>
        </authorList>
    </citation>
    <scope>NUCLEOTIDE SEQUENCE [LARGE SCALE GENOMIC DNA]</scope>
    <source>
        <strain evidence="2 3">LF1</strain>
    </source>
</reference>
<proteinExistence type="predicted"/>
<protein>
    <submittedName>
        <fullName evidence="2">Uncharacterized protein</fullName>
    </submittedName>
</protein>
<accession>A0A5B1CBY1</accession>
<evidence type="ECO:0000256" key="1">
    <source>
        <dbReference type="SAM" id="MobiDB-lite"/>
    </source>
</evidence>
<name>A0A5B1CBY1_9BACT</name>